<reference evidence="2 3" key="1">
    <citation type="submission" date="2014-07" db="EMBL/GenBank/DDBJ databases">
        <title>Draft genome of Clostridium sulfidigenes 113A isolated from sediments associated with methane hydrate from Krishna Godavari basin.</title>
        <authorList>
            <person name="Honkalas V.S."/>
            <person name="Dabir A.P."/>
            <person name="Arora P."/>
            <person name="Dhakephalkar P.K."/>
        </authorList>
    </citation>
    <scope>NUCLEOTIDE SEQUENCE [LARGE SCALE GENOMIC DNA]</scope>
    <source>
        <strain evidence="2 3">113A</strain>
    </source>
</reference>
<comment type="caution">
    <text evidence="2">The sequence shown here is derived from an EMBL/GenBank/DDBJ whole genome shotgun (WGS) entry which is preliminary data.</text>
</comment>
<dbReference type="STRING" id="318464.IO99_13880"/>
<dbReference type="InterPro" id="IPR010359">
    <property type="entry name" value="IrrE_HExxH"/>
</dbReference>
<keyword evidence="3" id="KW-1185">Reference proteome</keyword>
<organism evidence="2 3">
    <name type="scientific">Clostridium sulfidigenes</name>
    <dbReference type="NCBI Taxonomy" id="318464"/>
    <lineage>
        <taxon>Bacteria</taxon>
        <taxon>Bacillati</taxon>
        <taxon>Bacillota</taxon>
        <taxon>Clostridia</taxon>
        <taxon>Eubacteriales</taxon>
        <taxon>Clostridiaceae</taxon>
        <taxon>Clostridium</taxon>
    </lineage>
</organism>
<dbReference type="Pfam" id="PF06114">
    <property type="entry name" value="Peptidase_M78"/>
    <property type="match status" value="1"/>
</dbReference>
<evidence type="ECO:0000313" key="3">
    <source>
        <dbReference type="Proteomes" id="UP000028542"/>
    </source>
</evidence>
<evidence type="ECO:0000259" key="1">
    <source>
        <dbReference type="Pfam" id="PF06114"/>
    </source>
</evidence>
<dbReference type="eggNOG" id="COG2856">
    <property type="taxonomic scope" value="Bacteria"/>
</dbReference>
<dbReference type="EMBL" id="JPMD01000033">
    <property type="protein sequence ID" value="KEZ85578.1"/>
    <property type="molecule type" value="Genomic_DNA"/>
</dbReference>
<dbReference type="AlphaFoldDB" id="A0A084J9E4"/>
<protein>
    <submittedName>
        <fullName evidence="2">Membrane protein</fullName>
    </submittedName>
</protein>
<gene>
    <name evidence="2" type="ORF">IO99_13880</name>
</gene>
<sequence>MTQYEKMVATAQTYGIEVYELDEFRGRSGFYSDNVIMLNKDLTDKEKYCIMFEELGHHFTTVGDISDQTKIENRKQEVIARRWSYEKIIGIVDLINAHNNGCKSKYEVAEYLNVTEELLEEVLGYYKCKYPDYFQIDNYYLIFNNGLEVIEKIQFTYK</sequence>
<proteinExistence type="predicted"/>
<accession>A0A084J9E4</accession>
<dbReference type="Proteomes" id="UP000028542">
    <property type="component" value="Unassembled WGS sequence"/>
</dbReference>
<name>A0A084J9E4_9CLOT</name>
<feature type="domain" description="IrrE N-terminal-like" evidence="1">
    <location>
        <begin position="16"/>
        <end position="120"/>
    </location>
</feature>
<dbReference type="RefSeq" id="WP_035134227.1">
    <property type="nucleotide sequence ID" value="NZ_JPMD01000033.1"/>
</dbReference>
<evidence type="ECO:0000313" key="2">
    <source>
        <dbReference type="EMBL" id="KEZ85578.1"/>
    </source>
</evidence>